<organism evidence="1 2">
    <name type="scientific">Candidatus Woesebacteria bacterium RIFCSPHIGHO2_01_FULL_38_9b</name>
    <dbReference type="NCBI Taxonomy" id="1802493"/>
    <lineage>
        <taxon>Bacteria</taxon>
        <taxon>Candidatus Woeseibacteriota</taxon>
    </lineage>
</organism>
<reference evidence="1 2" key="1">
    <citation type="journal article" date="2016" name="Nat. Commun.">
        <title>Thousands of microbial genomes shed light on interconnected biogeochemical processes in an aquifer system.</title>
        <authorList>
            <person name="Anantharaman K."/>
            <person name="Brown C.T."/>
            <person name="Hug L.A."/>
            <person name="Sharon I."/>
            <person name="Castelle C.J."/>
            <person name="Probst A.J."/>
            <person name="Thomas B.C."/>
            <person name="Singh A."/>
            <person name="Wilkins M.J."/>
            <person name="Karaoz U."/>
            <person name="Brodie E.L."/>
            <person name="Williams K.H."/>
            <person name="Hubbard S.S."/>
            <person name="Banfield J.F."/>
        </authorList>
    </citation>
    <scope>NUCLEOTIDE SEQUENCE [LARGE SCALE GENOMIC DNA]</scope>
</reference>
<evidence type="ECO:0000313" key="2">
    <source>
        <dbReference type="Proteomes" id="UP000178750"/>
    </source>
</evidence>
<dbReference type="AlphaFoldDB" id="A0A1F7XYE9"/>
<protein>
    <submittedName>
        <fullName evidence="1">Uncharacterized protein</fullName>
    </submittedName>
</protein>
<comment type="caution">
    <text evidence="1">The sequence shown here is derived from an EMBL/GenBank/DDBJ whole genome shotgun (WGS) entry which is preliminary data.</text>
</comment>
<name>A0A1F7XYE9_9BACT</name>
<gene>
    <name evidence="1" type="ORF">A2863_02460</name>
</gene>
<dbReference type="Proteomes" id="UP000178750">
    <property type="component" value="Unassembled WGS sequence"/>
</dbReference>
<accession>A0A1F7XYE9</accession>
<sequence>MDIERNINTTSNISEAKALGNGSEIVLGKQNKGGLVTTVEGVLCALKHERYRLNGLQTGDYTYSDLVPVCYRISPLPSYKETNQIVTQWLDHLRQGEIPEHATVGVEVEATCYDKFSNLVTPYNDTFPADSYNHPELLSFTLETATTGNYSDLPRTPIEIAVAVSGSILRGYQIVESKDLNLVYSSTAEAGDANVATITPHPYLLSFAPLIAQMTLDHLERIPSETLQIYEGANVDIVGQMREGTLNWPVNALHVHTGVPQIEGLVDPRAAHACGLLRLTEFSKIFSFMLYNTRHLYGTEVDVKDVRSILRRLILSSHDGIIPQNTEALVQDAVSQLQEGRIHSLPRYPETGQHDRMRLRMDGTKKTVESIDAPMNPDLRLVLTWTYLNQIMNIIGLDALSETQGQESKVIPYLESLWGNIFGIIPTLGPGSSYEQDLFFNQDGYEAKSPLNGQSFRDLLVKAIAIVKSYANKYPVICLQSNLITHIIQKSLEHALPGITLSQYLGVENGTYIPNGLNRGLITEYKHQDPNEIVHIQSEATKLQAKVLAKVRDEKDLNNFIGII</sequence>
<proteinExistence type="predicted"/>
<evidence type="ECO:0000313" key="1">
    <source>
        <dbReference type="EMBL" id="OGM20036.1"/>
    </source>
</evidence>
<dbReference type="EMBL" id="MGGF01000074">
    <property type="protein sequence ID" value="OGM20036.1"/>
    <property type="molecule type" value="Genomic_DNA"/>
</dbReference>